<dbReference type="Gene3D" id="1.10.10.1320">
    <property type="entry name" value="Anti-sigma factor, zinc-finger domain"/>
    <property type="match status" value="1"/>
</dbReference>
<protein>
    <submittedName>
        <fullName evidence="2">Anti-sigma factor</fullName>
    </submittedName>
</protein>
<organism evidence="2 3">
    <name type="scientific">Neoroseomonas terrae</name>
    <dbReference type="NCBI Taxonomy" id="424799"/>
    <lineage>
        <taxon>Bacteria</taxon>
        <taxon>Pseudomonadati</taxon>
        <taxon>Pseudomonadota</taxon>
        <taxon>Alphaproteobacteria</taxon>
        <taxon>Acetobacterales</taxon>
        <taxon>Acetobacteraceae</taxon>
        <taxon>Neoroseomonas</taxon>
    </lineage>
</organism>
<accession>A0ABS5EEG8</accession>
<evidence type="ECO:0000259" key="1">
    <source>
        <dbReference type="Pfam" id="PF13490"/>
    </source>
</evidence>
<sequence length="79" mass="8580">MMTCQAVAATASAYLDRELPLSRRAAVAWHLRLCPNCRAYLATLKRTIGLARKAPVAAPAPEVEDNLAALFRARQNSAD</sequence>
<feature type="domain" description="Putative zinc-finger" evidence="1">
    <location>
        <begin position="4"/>
        <end position="38"/>
    </location>
</feature>
<dbReference type="RefSeq" id="WP_211867364.1">
    <property type="nucleotide sequence ID" value="NZ_JAAEDI010000006.1"/>
</dbReference>
<dbReference type="EMBL" id="JAAEDI010000006">
    <property type="protein sequence ID" value="MBR0649409.1"/>
    <property type="molecule type" value="Genomic_DNA"/>
</dbReference>
<proteinExistence type="predicted"/>
<dbReference type="InterPro" id="IPR027383">
    <property type="entry name" value="Znf_put"/>
</dbReference>
<evidence type="ECO:0000313" key="2">
    <source>
        <dbReference type="EMBL" id="MBR0649409.1"/>
    </source>
</evidence>
<reference evidence="3" key="1">
    <citation type="journal article" date="2021" name="Syst. Appl. Microbiol.">
        <title>Roseomonas hellenica sp. nov., isolated from roots of wild-growing Alkanna tinctoria.</title>
        <authorList>
            <person name="Rat A."/>
            <person name="Naranjo H.D."/>
            <person name="Lebbe L."/>
            <person name="Cnockaert M."/>
            <person name="Krigas N."/>
            <person name="Grigoriadou K."/>
            <person name="Maloupa E."/>
            <person name="Willems A."/>
        </authorList>
    </citation>
    <scope>NUCLEOTIDE SEQUENCE [LARGE SCALE GENOMIC DNA]</scope>
    <source>
        <strain evidence="3">LMG 31159</strain>
    </source>
</reference>
<evidence type="ECO:0000313" key="3">
    <source>
        <dbReference type="Proteomes" id="UP000698752"/>
    </source>
</evidence>
<comment type="caution">
    <text evidence="2">The sequence shown here is derived from an EMBL/GenBank/DDBJ whole genome shotgun (WGS) entry which is preliminary data.</text>
</comment>
<gene>
    <name evidence="2" type="ORF">GXW78_07025</name>
</gene>
<dbReference type="Pfam" id="PF13490">
    <property type="entry name" value="zf-HC2"/>
    <property type="match status" value="1"/>
</dbReference>
<dbReference type="Proteomes" id="UP000698752">
    <property type="component" value="Unassembled WGS sequence"/>
</dbReference>
<keyword evidence="3" id="KW-1185">Reference proteome</keyword>
<name>A0ABS5EEG8_9PROT</name>
<dbReference type="InterPro" id="IPR041916">
    <property type="entry name" value="Anti_sigma_zinc_sf"/>
</dbReference>